<proteinExistence type="predicted"/>
<evidence type="ECO:0000313" key="3">
    <source>
        <dbReference type="Proteomes" id="UP001242732"/>
    </source>
</evidence>
<evidence type="ECO:0000256" key="1">
    <source>
        <dbReference type="SAM" id="SignalP"/>
    </source>
</evidence>
<reference evidence="2 3" key="1">
    <citation type="submission" date="2023-06" db="EMBL/GenBank/DDBJ databases">
        <authorList>
            <person name="Ham H."/>
            <person name="Park D.S."/>
        </authorList>
    </citation>
    <scope>NUCLEOTIDE SEQUENCE [LARGE SCALE GENOMIC DNA]</scope>
    <source>
        <strain evidence="2 3">KACC 17005</strain>
    </source>
</reference>
<sequence length="331" mass="36264">MKKSIYMVGLLAVLTTLSAAAQTDFIAPPVWVMNASAQSLFSEYLSLRNQSDIQRTALLDIINSKNLPATQNNTNSLVQSYKSSNSEPEKIAILRLLGQMYDQGDVGVKNTALDAILSATQDVQLSVAGEATRIYSESGYFSNSLAVLNKARDSKIIDRDTYAASLAKLMLIAPQEAVQRIASMLSEGDSRRAIDILSLAFSTDSQYSLAPGSRKIILEMLEKNEPEFPKDKARMGALDAIRYDTWLNASANLAQSVKGEDRNSYVSRKLMAPNIDERKLVAYVVSASQESSSLNVKSVSSTQRIRQLVSARANAYPDDSLTAEAMRRLSE</sequence>
<feature type="signal peptide" evidence="1">
    <location>
        <begin position="1"/>
        <end position="21"/>
    </location>
</feature>
<evidence type="ECO:0008006" key="4">
    <source>
        <dbReference type="Google" id="ProtNLM"/>
    </source>
</evidence>
<dbReference type="RefSeq" id="WP_133246141.1">
    <property type="nucleotide sequence ID" value="NZ_CP023687.1"/>
</dbReference>
<gene>
    <name evidence="2" type="ORF">QRO08_24530</name>
</gene>
<keyword evidence="1" id="KW-0732">Signal</keyword>
<name>A0ABY9APU4_PARCI</name>
<dbReference type="Proteomes" id="UP001242732">
    <property type="component" value="Chromosome"/>
</dbReference>
<organism evidence="2 3">
    <name type="scientific">Paracidovorax citrulli</name>
    <name type="common">Acidovorax citrulli</name>
    <dbReference type="NCBI Taxonomy" id="80869"/>
    <lineage>
        <taxon>Bacteria</taxon>
        <taxon>Pseudomonadati</taxon>
        <taxon>Pseudomonadota</taxon>
        <taxon>Betaproteobacteria</taxon>
        <taxon>Burkholderiales</taxon>
        <taxon>Comamonadaceae</taxon>
        <taxon>Paracidovorax</taxon>
    </lineage>
</organism>
<protein>
    <recommendedName>
        <fullName evidence="4">HEAT repeat domain-containing protein</fullName>
    </recommendedName>
</protein>
<evidence type="ECO:0000313" key="2">
    <source>
        <dbReference type="EMBL" id="WIY48941.1"/>
    </source>
</evidence>
<accession>A0ABY9APU4</accession>
<feature type="chain" id="PRO_5046881124" description="HEAT repeat domain-containing protein" evidence="1">
    <location>
        <begin position="22"/>
        <end position="331"/>
    </location>
</feature>
<keyword evidence="3" id="KW-1185">Reference proteome</keyword>
<dbReference type="EMBL" id="CP127363">
    <property type="protein sequence ID" value="WIY48941.1"/>
    <property type="molecule type" value="Genomic_DNA"/>
</dbReference>